<dbReference type="InterPro" id="IPR027417">
    <property type="entry name" value="P-loop_NTPase"/>
</dbReference>
<dbReference type="EMBL" id="HG937694">
    <property type="protein sequence ID" value="CDP38360.1"/>
    <property type="molecule type" value="Genomic_DNA"/>
</dbReference>
<dbReference type="GO" id="GO:0003729">
    <property type="term" value="F:mRNA binding"/>
    <property type="evidence" value="ECO:0007669"/>
    <property type="project" value="TreeGrafter"/>
</dbReference>
<name>A0A060TB77_BLAAD</name>
<dbReference type="PANTHER" id="PTHR10887:SF5">
    <property type="entry name" value="RNA HELICASE AQUARIUS"/>
    <property type="match status" value="1"/>
</dbReference>
<feature type="domain" description="RNA helicase aquarius beta-barrel" evidence="4">
    <location>
        <begin position="480"/>
        <end position="625"/>
    </location>
</feature>
<evidence type="ECO:0000259" key="3">
    <source>
        <dbReference type="Pfam" id="PF16399"/>
    </source>
</evidence>
<dbReference type="AlphaFoldDB" id="A0A060TB77"/>
<dbReference type="Pfam" id="PF16399">
    <property type="entry name" value="Aquarius_N_1st"/>
    <property type="match status" value="1"/>
</dbReference>
<evidence type="ECO:0000259" key="2">
    <source>
        <dbReference type="Pfam" id="PF13087"/>
    </source>
</evidence>
<feature type="domain" description="RNA helicase aquarius N-terminal" evidence="3">
    <location>
        <begin position="13"/>
        <end position="380"/>
    </location>
</feature>
<evidence type="ECO:0000313" key="5">
    <source>
        <dbReference type="EMBL" id="CDP38360.1"/>
    </source>
</evidence>
<dbReference type="PANTHER" id="PTHR10887">
    <property type="entry name" value="DNA2/NAM7 HELICASE FAMILY"/>
    <property type="match status" value="1"/>
</dbReference>
<dbReference type="InterPro" id="IPR045055">
    <property type="entry name" value="DNA2/NAM7-like"/>
</dbReference>
<dbReference type="InterPro" id="IPR041677">
    <property type="entry name" value="DNA2/NAM7_AAA_11"/>
</dbReference>
<gene>
    <name evidence="5" type="ORF">GNLVRS02_ARAD1D32934g</name>
</gene>
<dbReference type="InterPro" id="IPR048966">
    <property type="entry name" value="Aquarius_b-barrel"/>
</dbReference>
<dbReference type="Pfam" id="PF13087">
    <property type="entry name" value="AAA_12"/>
    <property type="match status" value="1"/>
</dbReference>
<dbReference type="GO" id="GO:0071013">
    <property type="term" value="C:catalytic step 2 spliceosome"/>
    <property type="evidence" value="ECO:0007669"/>
    <property type="project" value="TreeGrafter"/>
</dbReference>
<dbReference type="InterPro" id="IPR041679">
    <property type="entry name" value="DNA2/NAM7-like_C"/>
</dbReference>
<feature type="domain" description="DNA2/NAM7 helicase-like C-terminal" evidence="2">
    <location>
        <begin position="1044"/>
        <end position="1176"/>
    </location>
</feature>
<evidence type="ECO:0000259" key="4">
    <source>
        <dbReference type="Pfam" id="PF21143"/>
    </source>
</evidence>
<dbReference type="PhylomeDB" id="A0A060TB77"/>
<dbReference type="GO" id="GO:0003678">
    <property type="term" value="F:DNA helicase activity"/>
    <property type="evidence" value="ECO:0007669"/>
    <property type="project" value="UniProtKB-ARBA"/>
</dbReference>
<dbReference type="InterPro" id="IPR032174">
    <property type="entry name" value="Aquarius_N"/>
</dbReference>
<feature type="domain" description="DNA2/NAM7 helicase helicase" evidence="1">
    <location>
        <begin position="737"/>
        <end position="978"/>
    </location>
</feature>
<sequence>MVPSLDEIYKSELYQIAQANWLERDEPVNDVSRVVAEIWSALHKTNFGESSVLILEQSKAFESILFPQFSKDSSDEHTVLTVLVANSKLARGLPLWDMVESDQEVFETLFNRLVALALPGNTHDSVINDHQAHIILFVTACFYHLESAVIRKQIGPLISISIWTHLEAKVREGILSEHPSLAKAWKRSQKKLQSANGEKKQEMALQSDWIYSLLNSLHKVSDPLCKRAYVHLLIAIVSQLPTRRYPNTLFKQLQVLPILRLGYKDQADVVDILENYMYFSIDDYSGEPLTEVDVWERHSKELRTLQQVAFSQFRDKLHLLALTNFDSIQHRPELEEHLAPLDLEELKGLANAVDISTGGLGLEATREFVVECFVQKYKQRNWKPLLDIDQFPTEKSLFDPSYEYWTRICKDDKPCLPMGGYNVGSQYLTTDDMLFRNINVCTVAQFTRVRQDIQYVMDHLQPTVSGGRKRGIDGQHVDSAEKIEFGGYSKRATLIAEGPSIVEKTTPFVGHLYPGKVVVEASIDLGAMPRGDVQEWDKSVTPGSLLCLAKLTTPQTRVLDGQQYGIEHIRTALVSKVLDGKGVPIMLEGDDDDTENGVKRRGKNNGEIRNLVLEIDPRGFVDSSEDSVVEGLNLVARLPHLQYNAVKSGVDELPSWLADVVLGFGDPISASVEALGTEEVDFVDTILDQSHLEECLGEQVSKAKKGSTAPYKFSYKLEGPIEVHEGHKVHLKNNIRFNTNQVHAICRGVNRGLTLVQGSNGTGKTTVGAQIINVLYHSTKSNKTLLVSRTRRGLEKHLDRLLELGVDIKHMIHLSSEPSKYDGSSYWELRGSLLGKVDRLAKAMAVSGAHGDSCETAEYFYQAHVKPVKDSGKQVPLQGHSWEDVDKLFKDLREIRPLELVKHAEGRQQYFAQTCPVIAMTAPEAIEWRTKLSRWDIEFDSVVVVEAGQLSELTTVLTIPNTVSRVVLIGDETHVVPTTTVRDEVDLVLDHGYGVSQSLFSRLVRLGVPRVHLSEVVDLEKCLTLSIHRGHADASANSGLGYTFQVIDVTDGVEERMDGVVQNAAEAEYAVWLYQYMRLLGYPAHTIAIVTTTHGQRQLVQDILDTRARGTIVDREIFGAPGLVATVHEYQGISHDYVISSTVFTRTPLDYPTQHREQAVRGALAGARKGLYVLARKEVIEATELKDLVAQSPDNKLAVVPRELYGKSRRQWNDCTGAVAMENVDHLGMYVRQMTGQRIEHDKKRQRLANAI</sequence>
<proteinExistence type="predicted"/>
<evidence type="ECO:0000259" key="1">
    <source>
        <dbReference type="Pfam" id="PF13086"/>
    </source>
</evidence>
<dbReference type="SUPFAM" id="SSF52540">
    <property type="entry name" value="P-loop containing nucleoside triphosphate hydrolases"/>
    <property type="match status" value="1"/>
</dbReference>
<protein>
    <submittedName>
        <fullName evidence="5">ARAD1D32934p</fullName>
    </submittedName>
</protein>
<dbReference type="Gene3D" id="3.40.50.300">
    <property type="entry name" value="P-loop containing nucleotide triphosphate hydrolases"/>
    <property type="match status" value="2"/>
</dbReference>
<reference evidence="5" key="1">
    <citation type="submission" date="2014-02" db="EMBL/GenBank/DDBJ databases">
        <authorList>
            <person name="Genoscope - CEA"/>
        </authorList>
    </citation>
    <scope>NUCLEOTIDE SEQUENCE</scope>
    <source>
        <strain evidence="5">LS3</strain>
    </source>
</reference>
<organism evidence="5">
    <name type="scientific">Blastobotrys adeninivorans</name>
    <name type="common">Yeast</name>
    <name type="synonym">Arxula adeninivorans</name>
    <dbReference type="NCBI Taxonomy" id="409370"/>
    <lineage>
        <taxon>Eukaryota</taxon>
        <taxon>Fungi</taxon>
        <taxon>Dikarya</taxon>
        <taxon>Ascomycota</taxon>
        <taxon>Saccharomycotina</taxon>
        <taxon>Dipodascomycetes</taxon>
        <taxon>Dipodascales</taxon>
        <taxon>Trichomonascaceae</taxon>
        <taxon>Blastobotrys</taxon>
    </lineage>
</organism>
<dbReference type="Pfam" id="PF13086">
    <property type="entry name" value="AAA_11"/>
    <property type="match status" value="1"/>
</dbReference>
<accession>A0A060TB77</accession>
<reference evidence="5" key="2">
    <citation type="submission" date="2014-06" db="EMBL/GenBank/DDBJ databases">
        <title>The complete genome of Blastobotrys (Arxula) adeninivorans LS3 - a yeast of biotechnological interest.</title>
        <authorList>
            <person name="Kunze G."/>
            <person name="Gaillardin C."/>
            <person name="Czernicka M."/>
            <person name="Durrens P."/>
            <person name="Martin T."/>
            <person name="Boer E."/>
            <person name="Gabaldon T."/>
            <person name="Cruz J."/>
            <person name="Talla E."/>
            <person name="Marck C."/>
            <person name="Goffeau A."/>
            <person name="Barbe V."/>
            <person name="Baret P."/>
            <person name="Baronian K."/>
            <person name="Beier S."/>
            <person name="Bleykasten C."/>
            <person name="Bode R."/>
            <person name="Casaregola S."/>
            <person name="Despons L."/>
            <person name="Fairhead C."/>
            <person name="Giersberg M."/>
            <person name="Gierski P."/>
            <person name="Hahnel U."/>
            <person name="Hartmann A."/>
            <person name="Jankowska D."/>
            <person name="Jubin C."/>
            <person name="Jung P."/>
            <person name="Lafontaine I."/>
            <person name="Leh-Louis V."/>
            <person name="Lemaire M."/>
            <person name="Marcet-Houben M."/>
            <person name="Mascher M."/>
            <person name="Morel G."/>
            <person name="Richard G.-F."/>
            <person name="Riechen J."/>
            <person name="Sacerdot C."/>
            <person name="Sarkar A."/>
            <person name="Savel G."/>
            <person name="Schacherer J."/>
            <person name="Sherman D."/>
            <person name="Straub M.-L."/>
            <person name="Stein N."/>
            <person name="Thierry A."/>
            <person name="Trautwein-Schult A."/>
            <person name="Westhof E."/>
            <person name="Worch S."/>
            <person name="Dujon B."/>
            <person name="Souciet J.-L."/>
            <person name="Wincker P."/>
            <person name="Scholz U."/>
            <person name="Neuveglise N."/>
        </authorList>
    </citation>
    <scope>NUCLEOTIDE SEQUENCE</scope>
    <source>
        <strain evidence="5">LS3</strain>
    </source>
</reference>
<dbReference type="Pfam" id="PF21143">
    <property type="entry name" value="Aquarius_N_2nd"/>
    <property type="match status" value="1"/>
</dbReference>